<gene>
    <name evidence="1" type="ORF">A8990_10412</name>
</gene>
<evidence type="ECO:0000313" key="1">
    <source>
        <dbReference type="EMBL" id="REE91505.1"/>
    </source>
</evidence>
<evidence type="ECO:0000313" key="2">
    <source>
        <dbReference type="Proteomes" id="UP000256304"/>
    </source>
</evidence>
<organism evidence="1 2">
    <name type="scientific">Paenibacillus taihuensis</name>
    <dbReference type="NCBI Taxonomy" id="1156355"/>
    <lineage>
        <taxon>Bacteria</taxon>
        <taxon>Bacillati</taxon>
        <taxon>Bacillota</taxon>
        <taxon>Bacilli</taxon>
        <taxon>Bacillales</taxon>
        <taxon>Paenibacillaceae</taxon>
        <taxon>Paenibacillus</taxon>
    </lineage>
</organism>
<accession>A0A3D9SGV1</accession>
<comment type="caution">
    <text evidence="1">The sequence shown here is derived from an EMBL/GenBank/DDBJ whole genome shotgun (WGS) entry which is preliminary data.</text>
</comment>
<proteinExistence type="predicted"/>
<protein>
    <submittedName>
        <fullName evidence="1">GerA spore germination protein</fullName>
    </submittedName>
</protein>
<sequence length="97" mass="10870">MTAISLEAIKQRLALMEDAEIIDRETTDGLRLTFVYLGTLIDQERLNESILEPLVRSFQSSVKKSLTTARITRLSNLEQALQYLMKGSVLVHDSSSG</sequence>
<dbReference type="AlphaFoldDB" id="A0A3D9SGV1"/>
<dbReference type="EMBL" id="QTTN01000004">
    <property type="protein sequence ID" value="REE91505.1"/>
    <property type="molecule type" value="Genomic_DNA"/>
</dbReference>
<reference evidence="1 2" key="1">
    <citation type="submission" date="2018-08" db="EMBL/GenBank/DDBJ databases">
        <title>Genomic Encyclopedia of Type Strains, Phase III (KMG-III): the genomes of soil and plant-associated and newly described type strains.</title>
        <authorList>
            <person name="Whitman W."/>
        </authorList>
    </citation>
    <scope>NUCLEOTIDE SEQUENCE [LARGE SCALE GENOMIC DNA]</scope>
    <source>
        <strain evidence="1 2">CGMCC 1.10966</strain>
    </source>
</reference>
<dbReference type="Proteomes" id="UP000256304">
    <property type="component" value="Unassembled WGS sequence"/>
</dbReference>
<name>A0A3D9SGV1_9BACL</name>
<dbReference type="OrthoDB" id="1726708at2"/>
<keyword evidence="2" id="KW-1185">Reference proteome</keyword>
<dbReference type="RefSeq" id="WP_116187859.1">
    <property type="nucleotide sequence ID" value="NZ_QTTN01000004.1"/>
</dbReference>